<evidence type="ECO:0000313" key="10">
    <source>
        <dbReference type="Proteomes" id="UP000219565"/>
    </source>
</evidence>
<dbReference type="OrthoDB" id="7376058at2"/>
<evidence type="ECO:0000256" key="3">
    <source>
        <dbReference type="ARBA" id="ARBA00022723"/>
    </source>
</evidence>
<dbReference type="InterPro" id="IPR017972">
    <property type="entry name" value="Cyt_P450_CS"/>
</dbReference>
<dbReference type="InterPro" id="IPR002403">
    <property type="entry name" value="Cyt_P450_E_grp-IV"/>
</dbReference>
<dbReference type="InterPro" id="IPR036396">
    <property type="entry name" value="Cyt_P450_sf"/>
</dbReference>
<evidence type="ECO:0000256" key="6">
    <source>
        <dbReference type="ARBA" id="ARBA00023033"/>
    </source>
</evidence>
<evidence type="ECO:0000256" key="7">
    <source>
        <dbReference type="PIRSR" id="PIRSR602403-1"/>
    </source>
</evidence>
<gene>
    <name evidence="9" type="ORF">SAMN04244553_6237</name>
</gene>
<keyword evidence="10" id="KW-1185">Reference proteome</keyword>
<keyword evidence="2 7" id="KW-0349">Heme</keyword>
<dbReference type="InterPro" id="IPR001128">
    <property type="entry name" value="Cyt_P450"/>
</dbReference>
<dbReference type="Proteomes" id="UP000219565">
    <property type="component" value="Unassembled WGS sequence"/>
</dbReference>
<dbReference type="RefSeq" id="WP_097247973.1">
    <property type="nucleotide sequence ID" value="NZ_JAMTCW010000009.1"/>
</dbReference>
<dbReference type="SUPFAM" id="SSF48264">
    <property type="entry name" value="Cytochrome P450"/>
    <property type="match status" value="1"/>
</dbReference>
<sequence>MTSLLSTVRGRRAGVRSTVPTAPGALPFLGHWHRFGSTPHRFLSTLSAHGPVVRIGIPGYDTYVVTEPELIREAFTGLSDQGSMIERAELLLGDGVTVVSGATHRRSRRLIAPAFAKARIAQYATVMTAMGRARADQWRDGAMLAVNEEMHDLALRTVAGALFSGELGEITARRVHRLLPEVMTLLARRVTRPAWLDRLPTRGNRRFLALVDELKDATADIIAAYRADLAADPALDHGDLLDTLIRARDEDGAPLTDKHVHDELVNFLVGGTEAIGMTATWLLYELARNPEVERALHAELDEVLGGRPAEFADLPRLDLTKRLVLETLRRYSPWLTVRHVPADYELGGHPLPEGAMLFVCPIAVHRDPRVHADPDRFDPDRWLPEATAGMSRGAHIPFGMGARQCPGNVFALTQVALQIATLCGRWRLRLEPGFTARETVIGALVHPERLPMRVEARRDTGADRKDVR</sequence>
<comment type="cofactor">
    <cofactor evidence="7">
        <name>heme</name>
        <dbReference type="ChEBI" id="CHEBI:30413"/>
    </cofactor>
</comment>
<accession>A0A285LWE4</accession>
<keyword evidence="5 7" id="KW-0408">Iron</keyword>
<dbReference type="Pfam" id="PF00067">
    <property type="entry name" value="p450"/>
    <property type="match status" value="1"/>
</dbReference>
<evidence type="ECO:0000256" key="1">
    <source>
        <dbReference type="ARBA" id="ARBA00010617"/>
    </source>
</evidence>
<evidence type="ECO:0000256" key="2">
    <source>
        <dbReference type="ARBA" id="ARBA00022617"/>
    </source>
</evidence>
<proteinExistence type="inferred from homology"/>
<protein>
    <submittedName>
        <fullName evidence="9">Pentalenene oxygenase</fullName>
    </submittedName>
</protein>
<evidence type="ECO:0000256" key="5">
    <source>
        <dbReference type="ARBA" id="ARBA00023004"/>
    </source>
</evidence>
<keyword evidence="3 7" id="KW-0479">Metal-binding</keyword>
<dbReference type="Gene3D" id="1.10.630.10">
    <property type="entry name" value="Cytochrome P450"/>
    <property type="match status" value="1"/>
</dbReference>
<feature type="binding site" description="axial binding residue" evidence="7">
    <location>
        <position position="405"/>
    </location>
    <ligand>
        <name>heme</name>
        <dbReference type="ChEBI" id="CHEBI:30413"/>
    </ligand>
    <ligandPart>
        <name>Fe</name>
        <dbReference type="ChEBI" id="CHEBI:18248"/>
    </ligandPart>
</feature>
<dbReference type="GO" id="GO:0004497">
    <property type="term" value="F:monooxygenase activity"/>
    <property type="evidence" value="ECO:0007669"/>
    <property type="project" value="UniProtKB-KW"/>
</dbReference>
<dbReference type="GO" id="GO:0005506">
    <property type="term" value="F:iron ion binding"/>
    <property type="evidence" value="ECO:0007669"/>
    <property type="project" value="InterPro"/>
</dbReference>
<reference evidence="10" key="1">
    <citation type="submission" date="2017-09" db="EMBL/GenBank/DDBJ databases">
        <authorList>
            <person name="Varghese N."/>
            <person name="Submissions S."/>
        </authorList>
    </citation>
    <scope>NUCLEOTIDE SEQUENCE [LARGE SCALE GENOMIC DNA]</scope>
    <source>
        <strain evidence="10">DSM 45537</strain>
    </source>
</reference>
<dbReference type="GO" id="GO:0020037">
    <property type="term" value="F:heme binding"/>
    <property type="evidence" value="ECO:0007669"/>
    <property type="project" value="InterPro"/>
</dbReference>
<dbReference type="PRINTS" id="PR00465">
    <property type="entry name" value="EP450IV"/>
</dbReference>
<dbReference type="STRING" id="1379680.GCA_001612615_01076"/>
<keyword evidence="6 8" id="KW-0503">Monooxygenase</keyword>
<dbReference type="InterPro" id="IPR050196">
    <property type="entry name" value="Cytochrome_P450_Monoox"/>
</dbReference>
<dbReference type="AlphaFoldDB" id="A0A285LWE4"/>
<evidence type="ECO:0000256" key="8">
    <source>
        <dbReference type="RuleBase" id="RU000461"/>
    </source>
</evidence>
<dbReference type="PRINTS" id="PR00385">
    <property type="entry name" value="P450"/>
</dbReference>
<dbReference type="PANTHER" id="PTHR24291:SF50">
    <property type="entry name" value="BIFUNCTIONAL ALBAFLAVENONE MONOOXYGENASE_TERPENE SYNTHASE"/>
    <property type="match status" value="1"/>
</dbReference>
<keyword evidence="4 8" id="KW-0560">Oxidoreductase</keyword>
<dbReference type="PANTHER" id="PTHR24291">
    <property type="entry name" value="CYTOCHROME P450 FAMILY 4"/>
    <property type="match status" value="1"/>
</dbReference>
<evidence type="ECO:0000256" key="4">
    <source>
        <dbReference type="ARBA" id="ARBA00023002"/>
    </source>
</evidence>
<organism evidence="9 10">
    <name type="scientific">Nocardia amikacinitolerans</name>
    <dbReference type="NCBI Taxonomy" id="756689"/>
    <lineage>
        <taxon>Bacteria</taxon>
        <taxon>Bacillati</taxon>
        <taxon>Actinomycetota</taxon>
        <taxon>Actinomycetes</taxon>
        <taxon>Mycobacteriales</taxon>
        <taxon>Nocardiaceae</taxon>
        <taxon>Nocardia</taxon>
    </lineage>
</organism>
<dbReference type="GO" id="GO:0016705">
    <property type="term" value="F:oxidoreductase activity, acting on paired donors, with incorporation or reduction of molecular oxygen"/>
    <property type="evidence" value="ECO:0007669"/>
    <property type="project" value="InterPro"/>
</dbReference>
<dbReference type="PROSITE" id="PS00086">
    <property type="entry name" value="CYTOCHROME_P450"/>
    <property type="match status" value="1"/>
</dbReference>
<dbReference type="EMBL" id="OBEG01000008">
    <property type="protein sequence ID" value="SNY89230.1"/>
    <property type="molecule type" value="Genomic_DNA"/>
</dbReference>
<name>A0A285LWE4_9NOCA</name>
<comment type="similarity">
    <text evidence="1 8">Belongs to the cytochrome P450 family.</text>
</comment>
<evidence type="ECO:0000313" key="9">
    <source>
        <dbReference type="EMBL" id="SNY89230.1"/>
    </source>
</evidence>